<protein>
    <submittedName>
        <fullName evidence="2">Predicted protein</fullName>
    </submittedName>
</protein>
<gene>
    <name evidence="2" type="ORF">ARALYDRAFT_915781</name>
</gene>
<dbReference type="AlphaFoldDB" id="D7MI31"/>
<dbReference type="Gramene" id="scaffold_703523.1">
    <property type="protein sequence ID" value="scaffold_703523.1"/>
    <property type="gene ID" value="scaffold_703523.1"/>
</dbReference>
<accession>D7MI31</accession>
<dbReference type="HOGENOM" id="CLU_2999194_0_0_1"/>
<proteinExistence type="predicted"/>
<evidence type="ECO:0000256" key="1">
    <source>
        <dbReference type="SAM" id="MobiDB-lite"/>
    </source>
</evidence>
<dbReference type="Proteomes" id="UP000008694">
    <property type="component" value="Unassembled WGS sequence"/>
</dbReference>
<sequence>MECSLFSSLSPPSSDSLKSSDFASSFDPSDPLTIKGIKGTNHTFTTKLYPLQCNYCI</sequence>
<keyword evidence="3" id="KW-1185">Reference proteome</keyword>
<evidence type="ECO:0000313" key="2">
    <source>
        <dbReference type="EMBL" id="EFH44736.1"/>
    </source>
</evidence>
<feature type="region of interest" description="Disordered" evidence="1">
    <location>
        <begin position="1"/>
        <end position="29"/>
    </location>
</feature>
<dbReference type="EMBL" id="GL348719">
    <property type="protein sequence ID" value="EFH44736.1"/>
    <property type="molecule type" value="Genomic_DNA"/>
</dbReference>
<evidence type="ECO:0000313" key="3">
    <source>
        <dbReference type="Proteomes" id="UP000008694"/>
    </source>
</evidence>
<name>D7MI31_ARALL</name>
<organism evidence="3">
    <name type="scientific">Arabidopsis lyrata subsp. lyrata</name>
    <name type="common">Lyre-leaved rock-cress</name>
    <dbReference type="NCBI Taxonomy" id="81972"/>
    <lineage>
        <taxon>Eukaryota</taxon>
        <taxon>Viridiplantae</taxon>
        <taxon>Streptophyta</taxon>
        <taxon>Embryophyta</taxon>
        <taxon>Tracheophyta</taxon>
        <taxon>Spermatophyta</taxon>
        <taxon>Magnoliopsida</taxon>
        <taxon>eudicotyledons</taxon>
        <taxon>Gunneridae</taxon>
        <taxon>Pentapetalae</taxon>
        <taxon>rosids</taxon>
        <taxon>malvids</taxon>
        <taxon>Brassicales</taxon>
        <taxon>Brassicaceae</taxon>
        <taxon>Camelineae</taxon>
        <taxon>Arabidopsis</taxon>
    </lineage>
</organism>
<reference evidence="3" key="1">
    <citation type="journal article" date="2011" name="Nat. Genet.">
        <title>The Arabidopsis lyrata genome sequence and the basis of rapid genome size change.</title>
        <authorList>
            <person name="Hu T.T."/>
            <person name="Pattyn P."/>
            <person name="Bakker E.G."/>
            <person name="Cao J."/>
            <person name="Cheng J.-F."/>
            <person name="Clark R.M."/>
            <person name="Fahlgren N."/>
            <person name="Fawcett J.A."/>
            <person name="Grimwood J."/>
            <person name="Gundlach H."/>
            <person name="Haberer G."/>
            <person name="Hollister J.D."/>
            <person name="Ossowski S."/>
            <person name="Ottilar R.P."/>
            <person name="Salamov A.A."/>
            <person name="Schneeberger K."/>
            <person name="Spannagl M."/>
            <person name="Wang X."/>
            <person name="Yang L."/>
            <person name="Nasrallah M.E."/>
            <person name="Bergelson J."/>
            <person name="Carrington J.C."/>
            <person name="Gaut B.S."/>
            <person name="Schmutz J."/>
            <person name="Mayer K.F.X."/>
            <person name="Van de Peer Y."/>
            <person name="Grigoriev I.V."/>
            <person name="Nordborg M."/>
            <person name="Weigel D."/>
            <person name="Guo Y.-L."/>
        </authorList>
    </citation>
    <scope>NUCLEOTIDE SEQUENCE [LARGE SCALE GENOMIC DNA]</scope>
    <source>
        <strain evidence="3">cv. MN47</strain>
    </source>
</reference>